<accession>A0A0F9KT75</accession>
<comment type="caution">
    <text evidence="1">The sequence shown here is derived from an EMBL/GenBank/DDBJ whole genome shotgun (WGS) entry which is preliminary data.</text>
</comment>
<dbReference type="AlphaFoldDB" id="A0A0F9KT75"/>
<protein>
    <submittedName>
        <fullName evidence="1">Uncharacterized protein</fullName>
    </submittedName>
</protein>
<proteinExistence type="predicted"/>
<evidence type="ECO:0000313" key="1">
    <source>
        <dbReference type="EMBL" id="KKM77971.1"/>
    </source>
</evidence>
<sequence>MTADKQIVSNEILLDRAITSNFATFLQIKDLVNRAIQNDTKRTTITLATLDKLIDGIAFVNDTLHQTKL</sequence>
<dbReference type="EMBL" id="LAZR01008565">
    <property type="protein sequence ID" value="KKM77971.1"/>
    <property type="molecule type" value="Genomic_DNA"/>
</dbReference>
<gene>
    <name evidence="1" type="ORF">LCGC14_1364750</name>
</gene>
<reference evidence="1" key="1">
    <citation type="journal article" date="2015" name="Nature">
        <title>Complex archaea that bridge the gap between prokaryotes and eukaryotes.</title>
        <authorList>
            <person name="Spang A."/>
            <person name="Saw J.H."/>
            <person name="Jorgensen S.L."/>
            <person name="Zaremba-Niedzwiedzka K."/>
            <person name="Martijn J."/>
            <person name="Lind A.E."/>
            <person name="van Eijk R."/>
            <person name="Schleper C."/>
            <person name="Guy L."/>
            <person name="Ettema T.J."/>
        </authorList>
    </citation>
    <scope>NUCLEOTIDE SEQUENCE</scope>
</reference>
<name>A0A0F9KT75_9ZZZZ</name>
<organism evidence="1">
    <name type="scientific">marine sediment metagenome</name>
    <dbReference type="NCBI Taxonomy" id="412755"/>
    <lineage>
        <taxon>unclassified sequences</taxon>
        <taxon>metagenomes</taxon>
        <taxon>ecological metagenomes</taxon>
    </lineage>
</organism>